<dbReference type="InterPro" id="IPR002777">
    <property type="entry name" value="PFD_beta-like"/>
</dbReference>
<dbReference type="SUPFAM" id="SSF46579">
    <property type="entry name" value="Prefoldin"/>
    <property type="match status" value="1"/>
</dbReference>
<dbReference type="PANTHER" id="PTHR21100">
    <property type="entry name" value="PREFOLDIN SUBUNIT 4"/>
    <property type="match status" value="1"/>
</dbReference>
<comment type="function">
    <text evidence="4 5">Binds specifically to cytosolic chaperonin (c-CPN) and transfers target proteins to it. Binds to nascent polypeptide chain and promotes folding in an environment in which there are many competing pathways for nonnative proteins.</text>
</comment>
<dbReference type="Pfam" id="PF01920">
    <property type="entry name" value="Prefoldin_2"/>
    <property type="match status" value="1"/>
</dbReference>
<feature type="coiled-coil region" evidence="6">
    <location>
        <begin position="30"/>
        <end position="121"/>
    </location>
</feature>
<dbReference type="OrthoDB" id="10250441at2759"/>
<evidence type="ECO:0000256" key="3">
    <source>
        <dbReference type="ARBA" id="ARBA00023186"/>
    </source>
</evidence>
<comment type="subunit">
    <text evidence="2 5">Heterohexamer of two PFD-alpha type and four PFD-beta type subunits.</text>
</comment>
<dbReference type="PANTHER" id="PTHR21100:SF9">
    <property type="entry name" value="PREFOLDIN SUBUNIT 4"/>
    <property type="match status" value="1"/>
</dbReference>
<dbReference type="InterPro" id="IPR016661">
    <property type="entry name" value="PFDN4"/>
</dbReference>
<name>A0A9R1TKM3_9HYME</name>
<dbReference type="Gene3D" id="1.10.287.370">
    <property type="match status" value="1"/>
</dbReference>
<dbReference type="Proteomes" id="UP000694866">
    <property type="component" value="Unplaced"/>
</dbReference>
<protein>
    <recommendedName>
        <fullName evidence="5">Prefoldin subunit 4</fullName>
    </recommendedName>
</protein>
<comment type="similarity">
    <text evidence="1 5">Belongs to the prefoldin subunit beta family.</text>
</comment>
<dbReference type="CDD" id="cd23165">
    <property type="entry name" value="Prefoldin_4"/>
    <property type="match status" value="1"/>
</dbReference>
<dbReference type="GO" id="GO:0051082">
    <property type="term" value="F:unfolded protein binding"/>
    <property type="evidence" value="ECO:0007669"/>
    <property type="project" value="InterPro"/>
</dbReference>
<dbReference type="GO" id="GO:0005737">
    <property type="term" value="C:cytoplasm"/>
    <property type="evidence" value="ECO:0007669"/>
    <property type="project" value="TreeGrafter"/>
</dbReference>
<keyword evidence="6" id="KW-0175">Coiled coil</keyword>
<evidence type="ECO:0000256" key="4">
    <source>
        <dbReference type="ARBA" id="ARBA00024667"/>
    </source>
</evidence>
<proteinExistence type="inferred from homology"/>
<keyword evidence="3 5" id="KW-0143">Chaperone</keyword>
<dbReference type="GO" id="GO:0016272">
    <property type="term" value="C:prefoldin complex"/>
    <property type="evidence" value="ECO:0007669"/>
    <property type="project" value="UniProtKB-UniRule"/>
</dbReference>
<dbReference type="CTD" id="5203"/>
<evidence type="ECO:0000256" key="5">
    <source>
        <dbReference type="PIRNR" id="PIRNR016477"/>
    </source>
</evidence>
<evidence type="ECO:0000313" key="8">
    <source>
        <dbReference type="RefSeq" id="XP_011311180.1"/>
    </source>
</evidence>
<gene>
    <name evidence="8" type="primary">Pfdn4</name>
</gene>
<evidence type="ECO:0000256" key="6">
    <source>
        <dbReference type="SAM" id="Coils"/>
    </source>
</evidence>
<reference evidence="8" key="1">
    <citation type="submission" date="2025-08" db="UniProtKB">
        <authorList>
            <consortium name="RefSeq"/>
        </authorList>
    </citation>
    <scope>IDENTIFICATION</scope>
    <source>
        <strain evidence="8">USDA-PBARC FA_bdor</strain>
        <tissue evidence="8">Whole organism</tissue>
    </source>
</reference>
<keyword evidence="7" id="KW-1185">Reference proteome</keyword>
<evidence type="ECO:0000256" key="1">
    <source>
        <dbReference type="ARBA" id="ARBA00008045"/>
    </source>
</evidence>
<dbReference type="AlphaFoldDB" id="A0A9R1TKM3"/>
<organism evidence="7 8">
    <name type="scientific">Fopius arisanus</name>
    <dbReference type="NCBI Taxonomy" id="64838"/>
    <lineage>
        <taxon>Eukaryota</taxon>
        <taxon>Metazoa</taxon>
        <taxon>Ecdysozoa</taxon>
        <taxon>Arthropoda</taxon>
        <taxon>Hexapoda</taxon>
        <taxon>Insecta</taxon>
        <taxon>Pterygota</taxon>
        <taxon>Neoptera</taxon>
        <taxon>Endopterygota</taxon>
        <taxon>Hymenoptera</taxon>
        <taxon>Apocrita</taxon>
        <taxon>Ichneumonoidea</taxon>
        <taxon>Braconidae</taxon>
        <taxon>Opiinae</taxon>
        <taxon>Fopius</taxon>
    </lineage>
</organism>
<dbReference type="RefSeq" id="XP_011311180.1">
    <property type="nucleotide sequence ID" value="XM_011312878.1"/>
</dbReference>
<dbReference type="KEGG" id="fas:105271361"/>
<dbReference type="InterPro" id="IPR009053">
    <property type="entry name" value="Prefoldin"/>
</dbReference>
<evidence type="ECO:0000256" key="2">
    <source>
        <dbReference type="ARBA" id="ARBA00011695"/>
    </source>
</evidence>
<accession>A0A9R1TKM3</accession>
<dbReference type="FunFam" id="1.10.287.370:FF:000005">
    <property type="entry name" value="Prefoldin subunit 4"/>
    <property type="match status" value="1"/>
</dbReference>
<evidence type="ECO:0000313" key="7">
    <source>
        <dbReference type="Proteomes" id="UP000694866"/>
    </source>
</evidence>
<sequence length="137" mass="15597">MAGGAKAQGAFQPDSDIHISYEDQQKINRFAKQNAQMDDLKEELKIRQNDLKNLEDACDELALMDDDAKIPYRIGDLFVNQDLEKTQKTLEEAKEKKLAEISELESKCSDLKTIMTDLKAQLYAKFGSHINLETDED</sequence>
<dbReference type="GO" id="GO:0006457">
    <property type="term" value="P:protein folding"/>
    <property type="evidence" value="ECO:0007669"/>
    <property type="project" value="UniProtKB-UniRule"/>
</dbReference>
<dbReference type="GeneID" id="105271361"/>
<dbReference type="PIRSF" id="PIRSF016477">
    <property type="entry name" value="Prefoldin_subunit_4"/>
    <property type="match status" value="1"/>
</dbReference>